<feature type="domain" description="Response regulatory" evidence="10">
    <location>
        <begin position="13"/>
        <end position="127"/>
    </location>
</feature>
<dbReference type="PANTHER" id="PTHR48111:SF1">
    <property type="entry name" value="TWO-COMPONENT RESPONSE REGULATOR ORR33"/>
    <property type="match status" value="1"/>
</dbReference>
<dbReference type="FunFam" id="1.10.10.10:FF:000099">
    <property type="entry name" value="Two-component system response regulator TorR"/>
    <property type="match status" value="1"/>
</dbReference>
<dbReference type="GO" id="GO:0032993">
    <property type="term" value="C:protein-DNA complex"/>
    <property type="evidence" value="ECO:0007669"/>
    <property type="project" value="TreeGrafter"/>
</dbReference>
<dbReference type="SUPFAM" id="SSF52172">
    <property type="entry name" value="CheY-like"/>
    <property type="match status" value="1"/>
</dbReference>
<keyword evidence="2" id="KW-0963">Cytoplasm</keyword>
<reference evidence="12" key="2">
    <citation type="submission" date="2020-09" db="EMBL/GenBank/DDBJ databases">
        <authorList>
            <person name="Sun Q."/>
            <person name="Zhou Y."/>
        </authorList>
    </citation>
    <scope>NUCLEOTIDE SEQUENCE</scope>
    <source>
        <strain evidence="12">CGMCC 1.15758</strain>
    </source>
</reference>
<keyword evidence="4" id="KW-0902">Two-component regulatory system</keyword>
<dbReference type="EMBL" id="BMJS01000010">
    <property type="protein sequence ID" value="GGF96576.1"/>
    <property type="molecule type" value="Genomic_DNA"/>
</dbReference>
<dbReference type="Gene3D" id="3.40.50.2300">
    <property type="match status" value="1"/>
</dbReference>
<evidence type="ECO:0000256" key="1">
    <source>
        <dbReference type="ARBA" id="ARBA00004496"/>
    </source>
</evidence>
<dbReference type="Gene3D" id="1.10.10.10">
    <property type="entry name" value="Winged helix-like DNA-binding domain superfamily/Winged helix DNA-binding domain"/>
    <property type="match status" value="1"/>
</dbReference>
<dbReference type="Pfam" id="PF00072">
    <property type="entry name" value="Response_reg"/>
    <property type="match status" value="1"/>
</dbReference>
<evidence type="ECO:0000256" key="5">
    <source>
        <dbReference type="ARBA" id="ARBA00023015"/>
    </source>
</evidence>
<evidence type="ECO:0000256" key="3">
    <source>
        <dbReference type="ARBA" id="ARBA00022553"/>
    </source>
</evidence>
<dbReference type="GO" id="GO:0000976">
    <property type="term" value="F:transcription cis-regulatory region binding"/>
    <property type="evidence" value="ECO:0007669"/>
    <property type="project" value="TreeGrafter"/>
</dbReference>
<dbReference type="InterPro" id="IPR039420">
    <property type="entry name" value="WalR-like"/>
</dbReference>
<evidence type="ECO:0000256" key="9">
    <source>
        <dbReference type="PROSITE-ProRule" id="PRU01091"/>
    </source>
</evidence>
<keyword evidence="7" id="KW-0804">Transcription</keyword>
<evidence type="ECO:0000259" key="11">
    <source>
        <dbReference type="PROSITE" id="PS51755"/>
    </source>
</evidence>
<evidence type="ECO:0000259" key="10">
    <source>
        <dbReference type="PROSITE" id="PS50110"/>
    </source>
</evidence>
<dbReference type="InterPro" id="IPR016032">
    <property type="entry name" value="Sig_transdc_resp-reg_C-effctor"/>
</dbReference>
<proteinExistence type="predicted"/>
<feature type="modified residue" description="4-aspartylphosphate" evidence="8">
    <location>
        <position position="63"/>
    </location>
</feature>
<dbReference type="InterPro" id="IPR036388">
    <property type="entry name" value="WH-like_DNA-bd_sf"/>
</dbReference>
<evidence type="ECO:0000313" key="13">
    <source>
        <dbReference type="Proteomes" id="UP000636949"/>
    </source>
</evidence>
<evidence type="ECO:0000256" key="7">
    <source>
        <dbReference type="ARBA" id="ARBA00023163"/>
    </source>
</evidence>
<dbReference type="InterPro" id="IPR001867">
    <property type="entry name" value="OmpR/PhoB-type_DNA-bd"/>
</dbReference>
<protein>
    <submittedName>
        <fullName evidence="12">DNA-binding response regulator</fullName>
    </submittedName>
</protein>
<comment type="caution">
    <text evidence="12">The sequence shown here is derived from an EMBL/GenBank/DDBJ whole genome shotgun (WGS) entry which is preliminary data.</text>
</comment>
<keyword evidence="6 9" id="KW-0238">DNA-binding</keyword>
<dbReference type="RefSeq" id="WP_117002312.1">
    <property type="nucleotide sequence ID" value="NZ_BMJS01000010.1"/>
</dbReference>
<dbReference type="Pfam" id="PF00486">
    <property type="entry name" value="Trans_reg_C"/>
    <property type="match status" value="1"/>
</dbReference>
<dbReference type="InterPro" id="IPR011006">
    <property type="entry name" value="CheY-like_superfamily"/>
</dbReference>
<dbReference type="InterPro" id="IPR001789">
    <property type="entry name" value="Sig_transdc_resp-reg_receiver"/>
</dbReference>
<dbReference type="Proteomes" id="UP000636949">
    <property type="component" value="Unassembled WGS sequence"/>
</dbReference>
<dbReference type="PROSITE" id="PS50110">
    <property type="entry name" value="RESPONSE_REGULATORY"/>
    <property type="match status" value="1"/>
</dbReference>
<dbReference type="Gene3D" id="6.10.250.690">
    <property type="match status" value="1"/>
</dbReference>
<dbReference type="PANTHER" id="PTHR48111">
    <property type="entry name" value="REGULATOR OF RPOS"/>
    <property type="match status" value="1"/>
</dbReference>
<comment type="subcellular location">
    <subcellularLocation>
        <location evidence="1">Cytoplasm</location>
    </subcellularLocation>
</comment>
<dbReference type="GO" id="GO:0005829">
    <property type="term" value="C:cytosol"/>
    <property type="evidence" value="ECO:0007669"/>
    <property type="project" value="TreeGrafter"/>
</dbReference>
<evidence type="ECO:0000256" key="2">
    <source>
        <dbReference type="ARBA" id="ARBA00022490"/>
    </source>
</evidence>
<dbReference type="SMART" id="SM00448">
    <property type="entry name" value="REC"/>
    <property type="match status" value="1"/>
</dbReference>
<evidence type="ECO:0000313" key="12">
    <source>
        <dbReference type="EMBL" id="GGF96576.1"/>
    </source>
</evidence>
<dbReference type="SUPFAM" id="SSF46894">
    <property type="entry name" value="C-terminal effector domain of the bipartite response regulators"/>
    <property type="match status" value="1"/>
</dbReference>
<reference evidence="12" key="1">
    <citation type="journal article" date="2014" name="Int. J. Syst. Evol. Microbiol.">
        <title>Complete genome sequence of Corynebacterium casei LMG S-19264T (=DSM 44701T), isolated from a smear-ripened cheese.</title>
        <authorList>
            <consortium name="US DOE Joint Genome Institute (JGI-PGF)"/>
            <person name="Walter F."/>
            <person name="Albersmeier A."/>
            <person name="Kalinowski J."/>
            <person name="Ruckert C."/>
        </authorList>
    </citation>
    <scope>NUCLEOTIDE SEQUENCE</scope>
    <source>
        <strain evidence="12">CGMCC 1.15758</strain>
    </source>
</reference>
<evidence type="ECO:0000256" key="6">
    <source>
        <dbReference type="ARBA" id="ARBA00023125"/>
    </source>
</evidence>
<keyword evidence="3 8" id="KW-0597">Phosphoprotein</keyword>
<dbReference type="OrthoDB" id="9802426at2"/>
<feature type="domain" description="OmpR/PhoB-type" evidence="11">
    <location>
        <begin position="139"/>
        <end position="238"/>
    </location>
</feature>
<evidence type="ECO:0000256" key="8">
    <source>
        <dbReference type="PROSITE-ProRule" id="PRU00169"/>
    </source>
</evidence>
<evidence type="ECO:0000256" key="4">
    <source>
        <dbReference type="ARBA" id="ARBA00023012"/>
    </source>
</evidence>
<keyword evidence="5" id="KW-0805">Transcription regulation</keyword>
<dbReference type="AlphaFoldDB" id="A0A8J3E881"/>
<name>A0A8J3E881_9GAMM</name>
<dbReference type="CDD" id="cd00383">
    <property type="entry name" value="trans_reg_C"/>
    <property type="match status" value="1"/>
</dbReference>
<accession>A0A8J3E881</accession>
<keyword evidence="13" id="KW-1185">Reference proteome</keyword>
<dbReference type="SMART" id="SM00862">
    <property type="entry name" value="Trans_reg_C"/>
    <property type="match status" value="1"/>
</dbReference>
<gene>
    <name evidence="12" type="primary">bfmR</name>
    <name evidence="12" type="ORF">GCM10010995_12250</name>
</gene>
<dbReference type="GO" id="GO:0000156">
    <property type="term" value="F:phosphorelay response regulator activity"/>
    <property type="evidence" value="ECO:0007669"/>
    <property type="project" value="TreeGrafter"/>
</dbReference>
<organism evidence="12 13">
    <name type="scientific">Cysteiniphilum litorale</name>
    <dbReference type="NCBI Taxonomy" id="2056700"/>
    <lineage>
        <taxon>Bacteria</taxon>
        <taxon>Pseudomonadati</taxon>
        <taxon>Pseudomonadota</taxon>
        <taxon>Gammaproteobacteria</taxon>
        <taxon>Thiotrichales</taxon>
        <taxon>Fastidiosibacteraceae</taxon>
        <taxon>Cysteiniphilum</taxon>
    </lineage>
</organism>
<sequence length="245" mass="28019">MTLTNSQVASIKNILIIDDDKEITKSLKQTLKGRFNIDALAIHHPKEAGATLTLKKFDAILLDLMLPEIDGIEVCRHIRTITNTPIVMITASQEVSERILAFDAGVDDFLVKPFSTLELMARINAIYRRMAQASPELKDKIYQFDRWQFDTRTSLLTTATEEVQLSTADANLLMVFLEHPRRILEREFLLNQTNTSKRDIYDRAIDVRVGLLRKKIEEDTKQPKLIQTHHGRGYVFNANVVKKAT</sequence>
<dbReference type="PROSITE" id="PS51755">
    <property type="entry name" value="OMPR_PHOB"/>
    <property type="match status" value="1"/>
</dbReference>
<dbReference type="GO" id="GO:0006355">
    <property type="term" value="P:regulation of DNA-templated transcription"/>
    <property type="evidence" value="ECO:0007669"/>
    <property type="project" value="InterPro"/>
</dbReference>
<feature type="DNA-binding region" description="OmpR/PhoB-type" evidence="9">
    <location>
        <begin position="139"/>
        <end position="238"/>
    </location>
</feature>